<keyword evidence="4" id="KW-0418">Kinase</keyword>
<evidence type="ECO:0000313" key="4">
    <source>
        <dbReference type="EMBL" id="AQS22368.1"/>
    </source>
</evidence>
<feature type="compositionally biased region" description="Low complexity" evidence="1">
    <location>
        <begin position="122"/>
        <end position="135"/>
    </location>
</feature>
<feature type="region of interest" description="Disordered" evidence="1">
    <location>
        <begin position="1"/>
        <end position="88"/>
    </location>
</feature>
<accession>A0A1S6GKH6</accession>
<dbReference type="InterPro" id="IPR038232">
    <property type="entry name" value="PknH-like_Extracell_sf"/>
</dbReference>
<evidence type="ECO:0000259" key="3">
    <source>
        <dbReference type="Pfam" id="PF14032"/>
    </source>
</evidence>
<dbReference type="AlphaFoldDB" id="A0A1S6GKH6"/>
<evidence type="ECO:0000256" key="1">
    <source>
        <dbReference type="SAM" id="MobiDB-lite"/>
    </source>
</evidence>
<feature type="compositionally biased region" description="Pro residues" evidence="1">
    <location>
        <begin position="54"/>
        <end position="64"/>
    </location>
</feature>
<name>A0A1S6GKH6_9MYCO</name>
<gene>
    <name evidence="4" type="primary">pknH</name>
    <name evidence="4" type="ORF">pCBMA213_2_00004</name>
</gene>
<feature type="transmembrane region" description="Helical" evidence="2">
    <location>
        <begin position="91"/>
        <end position="111"/>
    </location>
</feature>
<keyword evidence="2" id="KW-0812">Transmembrane</keyword>
<dbReference type="InterPro" id="IPR026954">
    <property type="entry name" value="PknH-like_Extracell"/>
</dbReference>
<geneLocation type="plasmid" evidence="4">
    <name>pCBMA213_2</name>
</geneLocation>
<feature type="compositionally biased region" description="Low complexity" evidence="1">
    <location>
        <begin position="142"/>
        <end position="158"/>
    </location>
</feature>
<dbReference type="GO" id="GO:0004674">
    <property type="term" value="F:protein serine/threonine kinase activity"/>
    <property type="evidence" value="ECO:0007669"/>
    <property type="project" value="UniProtKB-EC"/>
</dbReference>
<feature type="compositionally biased region" description="Low complexity" evidence="1">
    <location>
        <begin position="65"/>
        <end position="82"/>
    </location>
</feature>
<dbReference type="EMBL" id="KY349138">
    <property type="protein sequence ID" value="AQS22368.1"/>
    <property type="molecule type" value="Genomic_DNA"/>
</dbReference>
<feature type="domain" description="PknH-like extracellular" evidence="3">
    <location>
        <begin position="172"/>
        <end position="354"/>
    </location>
</feature>
<feature type="region of interest" description="Disordered" evidence="1">
    <location>
        <begin position="120"/>
        <end position="174"/>
    </location>
</feature>
<keyword evidence="2" id="KW-0472">Membrane</keyword>
<evidence type="ECO:0000256" key="2">
    <source>
        <dbReference type="SAM" id="Phobius"/>
    </source>
</evidence>
<dbReference type="EC" id="2.7.11.1" evidence="4"/>
<dbReference type="Pfam" id="PF14032">
    <property type="entry name" value="PknH_C"/>
    <property type="match status" value="1"/>
</dbReference>
<feature type="compositionally biased region" description="Low complexity" evidence="1">
    <location>
        <begin position="31"/>
        <end position="46"/>
    </location>
</feature>
<keyword evidence="4" id="KW-0808">Transferase</keyword>
<feature type="compositionally biased region" description="Pro residues" evidence="1">
    <location>
        <begin position="18"/>
        <end position="30"/>
    </location>
</feature>
<dbReference type="Gene3D" id="3.40.1000.70">
    <property type="entry name" value="PknH-like extracellular domain"/>
    <property type="match status" value="1"/>
</dbReference>
<keyword evidence="2" id="KW-1133">Transmembrane helix</keyword>
<reference evidence="4" key="1">
    <citation type="submission" date="2016-12" db="EMBL/GenBank/DDBJ databases">
        <title>Complete plasmid sequence carrying type IV-like and type VII secretion systems from an atypical mycobacteria strain.</title>
        <authorList>
            <person name="Morgado S."/>
            <person name="Marin M."/>
            <person name="Fonseca E."/>
            <person name="Freitas F."/>
            <person name="Vicente A.C."/>
        </authorList>
    </citation>
    <scope>NUCLEOTIDE SEQUENCE</scope>
    <source>
        <strain evidence="4">CBMA 213</strain>
        <plasmid evidence="4">pCBMA213_2</plasmid>
    </source>
</reference>
<dbReference type="RefSeq" id="WP_155909852.1">
    <property type="nucleotide sequence ID" value="NZ_MZMR01000015.1"/>
</dbReference>
<protein>
    <submittedName>
        <fullName evidence="4">Serine/threonine-protein kinase PknH</fullName>
        <ecNumber evidence="4">2.7.11.1</ecNumber>
    </submittedName>
</protein>
<organism evidence="4">
    <name type="scientific">Mycolicibacterium sp. CBMA 213</name>
    <dbReference type="NCBI Taxonomy" id="1968788"/>
    <lineage>
        <taxon>Bacteria</taxon>
        <taxon>Bacillati</taxon>
        <taxon>Actinomycetota</taxon>
        <taxon>Actinomycetes</taxon>
        <taxon>Mycobacteriales</taxon>
        <taxon>Mycobacteriaceae</taxon>
        <taxon>Mycolicibacterium</taxon>
    </lineage>
</organism>
<keyword evidence="4" id="KW-0614">Plasmid</keyword>
<proteinExistence type="predicted"/>
<sequence length="359" mass="36195">MSYDRNSDAEETSAWPGTQPPLPAPVPPSVPQAGPQPQSWQQPGPQHGHGGWVPPTPPGTPPGAPFSGYGQPQMPQMSTPPSESGGSKKGILAAVAVVVVLAVGGAGFYFWTPISDKLLGQSSTTSSASSSATTTSPPPPSTTTATTSAPAPGAAVPATPGPSVPPKAAAPVDPTDLQSYLATPDALSTRFGGADMQPSGLTKQPVEDIDVSPFKCASAAVPGMSNGYSGSGFTGFIDQVVNDSAGAHRFIQTLVSFPTAEAAKAFVDSQLSRWKDCANTDLTITIGGKSDHATTGPVATTDGVNTIVLTPPAAGSRQCERAITSSSNVVIDVRACAVNVGTTGSTIARDIGQKIAGPR</sequence>